<dbReference type="EMBL" id="LR134355">
    <property type="protein sequence ID" value="VEG50408.1"/>
    <property type="molecule type" value="Genomic_DNA"/>
</dbReference>
<keyword evidence="3" id="KW-0285">Flavoprotein</keyword>
<name>A0A3S4RWB5_MYCCI</name>
<dbReference type="EC" id="1.3.8.1" evidence="8"/>
<comment type="similarity">
    <text evidence="2">Belongs to the acyl-CoA dehydrogenase family.</text>
</comment>
<dbReference type="Gene3D" id="1.20.140.10">
    <property type="entry name" value="Butyryl-CoA Dehydrogenase, subunit A, domain 3"/>
    <property type="match status" value="1"/>
</dbReference>
<dbReference type="InterPro" id="IPR009100">
    <property type="entry name" value="AcylCoA_DH/oxidase_NM_dom_sf"/>
</dbReference>
<organism evidence="8 9">
    <name type="scientific">Mycolicibacterium chitae</name>
    <name type="common">Mycobacterium chitae</name>
    <dbReference type="NCBI Taxonomy" id="1792"/>
    <lineage>
        <taxon>Bacteria</taxon>
        <taxon>Bacillati</taxon>
        <taxon>Actinomycetota</taxon>
        <taxon>Actinomycetes</taxon>
        <taxon>Mycobacteriales</taxon>
        <taxon>Mycobacteriaceae</taxon>
        <taxon>Mycolicibacterium</taxon>
    </lineage>
</organism>
<dbReference type="Gene3D" id="1.10.540.10">
    <property type="entry name" value="Acyl-CoA dehydrogenase/oxidase, N-terminal domain"/>
    <property type="match status" value="1"/>
</dbReference>
<dbReference type="AlphaFoldDB" id="A0A3S4RWB5"/>
<dbReference type="RefSeq" id="WP_235666267.1">
    <property type="nucleotide sequence ID" value="NZ_AP022604.1"/>
</dbReference>
<dbReference type="InterPro" id="IPR036250">
    <property type="entry name" value="AcylCo_DH-like_C"/>
</dbReference>
<feature type="domain" description="Acyl-CoA dehydrogenase/oxidase C-terminal" evidence="6">
    <location>
        <begin position="216"/>
        <end position="345"/>
    </location>
</feature>
<evidence type="ECO:0000256" key="1">
    <source>
        <dbReference type="ARBA" id="ARBA00001974"/>
    </source>
</evidence>
<gene>
    <name evidence="8" type="ORF">NCTC10485_04726</name>
</gene>
<keyword evidence="5 8" id="KW-0560">Oxidoreductase</keyword>
<dbReference type="SUPFAM" id="SSF47203">
    <property type="entry name" value="Acyl-CoA dehydrogenase C-terminal domain-like"/>
    <property type="match status" value="1"/>
</dbReference>
<dbReference type="Pfam" id="PF00441">
    <property type="entry name" value="Acyl-CoA_dh_1"/>
    <property type="match status" value="1"/>
</dbReference>
<evidence type="ECO:0000256" key="3">
    <source>
        <dbReference type="ARBA" id="ARBA00022630"/>
    </source>
</evidence>
<dbReference type="Proteomes" id="UP000282551">
    <property type="component" value="Chromosome"/>
</dbReference>
<protein>
    <submittedName>
        <fullName evidence="8">Acyl-CoA dehydrogenase</fullName>
        <ecNumber evidence="8">1.3.8.1</ecNumber>
    </submittedName>
</protein>
<evidence type="ECO:0000256" key="5">
    <source>
        <dbReference type="ARBA" id="ARBA00023002"/>
    </source>
</evidence>
<evidence type="ECO:0000256" key="2">
    <source>
        <dbReference type="ARBA" id="ARBA00009347"/>
    </source>
</evidence>
<feature type="domain" description="Acyl-CoA dehydrogenase/oxidase N-terminal" evidence="7">
    <location>
        <begin position="31"/>
        <end position="104"/>
    </location>
</feature>
<dbReference type="InterPro" id="IPR013786">
    <property type="entry name" value="AcylCoA_DH/ox_N"/>
</dbReference>
<dbReference type="InterPro" id="IPR009075">
    <property type="entry name" value="AcylCo_DH/oxidase_C"/>
</dbReference>
<comment type="cofactor">
    <cofactor evidence="1">
        <name>FAD</name>
        <dbReference type="ChEBI" id="CHEBI:57692"/>
    </cofactor>
</comment>
<evidence type="ECO:0000313" key="9">
    <source>
        <dbReference type="Proteomes" id="UP000282551"/>
    </source>
</evidence>
<accession>A0A3S4RWB5</accession>
<sequence length="350" mass="35633">MTELDFSELHDELRAVAADLLGKEADGEVGAPLLAQAGWTGLEIAEEFGGAGATVRETVVICQELGRAAARSGYLGGAVIGVGLLNLLQPNALRDRLLAEVAEGSATVAVGVSAEDRAVDPAWTLDADGRLSGSVPYVVDGAATWLLAPVTGPDGALVVAAVATDAAGVSVVDQPVVDETRSLATVSADGAAVEMLSFAGDPGSGLATVRDRAYLGLACDSLGLAEAMLDATVSYLGVRQQFGRPIGSFQAVKHACADMLVQISVTRQLVSAAVAAVAGGDPDAGRATAMAKAYAGEMAVQVAGKAMQLHGGIGYTWEAGVHAYLKRATLNRALFGSPAAHRLRLTEDGR</sequence>
<dbReference type="GO" id="GO:0016937">
    <property type="term" value="F:short-chain fatty acyl-CoA dehydrogenase activity"/>
    <property type="evidence" value="ECO:0007669"/>
    <property type="project" value="UniProtKB-EC"/>
</dbReference>
<evidence type="ECO:0000259" key="6">
    <source>
        <dbReference type="Pfam" id="PF00441"/>
    </source>
</evidence>
<keyword evidence="9" id="KW-1185">Reference proteome</keyword>
<dbReference type="PANTHER" id="PTHR43884">
    <property type="entry name" value="ACYL-COA DEHYDROGENASE"/>
    <property type="match status" value="1"/>
</dbReference>
<evidence type="ECO:0000313" key="8">
    <source>
        <dbReference type="EMBL" id="VEG50408.1"/>
    </source>
</evidence>
<reference evidence="8 9" key="1">
    <citation type="submission" date="2018-12" db="EMBL/GenBank/DDBJ databases">
        <authorList>
            <consortium name="Pathogen Informatics"/>
        </authorList>
    </citation>
    <scope>NUCLEOTIDE SEQUENCE [LARGE SCALE GENOMIC DNA]</scope>
    <source>
        <strain evidence="8 9">NCTC10485</strain>
    </source>
</reference>
<dbReference type="SUPFAM" id="SSF56645">
    <property type="entry name" value="Acyl-CoA dehydrogenase NM domain-like"/>
    <property type="match status" value="1"/>
</dbReference>
<evidence type="ECO:0000256" key="4">
    <source>
        <dbReference type="ARBA" id="ARBA00022827"/>
    </source>
</evidence>
<proteinExistence type="inferred from homology"/>
<dbReference type="PANTHER" id="PTHR43884:SF20">
    <property type="entry name" value="ACYL-COA DEHYDROGENASE FADE28"/>
    <property type="match status" value="1"/>
</dbReference>
<keyword evidence="4" id="KW-0274">FAD</keyword>
<dbReference type="InterPro" id="IPR037069">
    <property type="entry name" value="AcylCoA_DH/ox_N_sf"/>
</dbReference>
<dbReference type="GO" id="GO:0050660">
    <property type="term" value="F:flavin adenine dinucleotide binding"/>
    <property type="evidence" value="ECO:0007669"/>
    <property type="project" value="InterPro"/>
</dbReference>
<evidence type="ECO:0000259" key="7">
    <source>
        <dbReference type="Pfam" id="PF02771"/>
    </source>
</evidence>
<dbReference type="Pfam" id="PF02771">
    <property type="entry name" value="Acyl-CoA_dh_N"/>
    <property type="match status" value="1"/>
</dbReference>